<protein>
    <submittedName>
        <fullName evidence="1">Uncharacterized protein</fullName>
    </submittedName>
</protein>
<accession>A0A3N4IBE0</accession>
<dbReference type="EMBL" id="ML119669">
    <property type="protein sequence ID" value="RPA82797.1"/>
    <property type="molecule type" value="Genomic_DNA"/>
</dbReference>
<dbReference type="Proteomes" id="UP000275078">
    <property type="component" value="Unassembled WGS sequence"/>
</dbReference>
<sequence>MYGRKAFEASTGGYQQRVKRTKIKYKIRRQKYDEVRSKMVGKSGFESRWVLSEETNEQKRRLKRCNCFFPSALESQSPLPTPRRQGARDESAWPPFVIIHAANCRPRNLFSVVPLVCSLDFPSKSPPHHHPNLYFSTLYSTKSRVIIPE</sequence>
<reference evidence="1 2" key="1">
    <citation type="journal article" date="2018" name="Nat. Ecol. Evol.">
        <title>Pezizomycetes genomes reveal the molecular basis of ectomycorrhizal truffle lifestyle.</title>
        <authorList>
            <person name="Murat C."/>
            <person name="Payen T."/>
            <person name="Noel B."/>
            <person name="Kuo A."/>
            <person name="Morin E."/>
            <person name="Chen J."/>
            <person name="Kohler A."/>
            <person name="Krizsan K."/>
            <person name="Balestrini R."/>
            <person name="Da Silva C."/>
            <person name="Montanini B."/>
            <person name="Hainaut M."/>
            <person name="Levati E."/>
            <person name="Barry K.W."/>
            <person name="Belfiori B."/>
            <person name="Cichocki N."/>
            <person name="Clum A."/>
            <person name="Dockter R.B."/>
            <person name="Fauchery L."/>
            <person name="Guy J."/>
            <person name="Iotti M."/>
            <person name="Le Tacon F."/>
            <person name="Lindquist E.A."/>
            <person name="Lipzen A."/>
            <person name="Malagnac F."/>
            <person name="Mello A."/>
            <person name="Molinier V."/>
            <person name="Miyauchi S."/>
            <person name="Poulain J."/>
            <person name="Riccioni C."/>
            <person name="Rubini A."/>
            <person name="Sitrit Y."/>
            <person name="Splivallo R."/>
            <person name="Traeger S."/>
            <person name="Wang M."/>
            <person name="Zifcakova L."/>
            <person name="Wipf D."/>
            <person name="Zambonelli A."/>
            <person name="Paolocci F."/>
            <person name="Nowrousian M."/>
            <person name="Ottonello S."/>
            <person name="Baldrian P."/>
            <person name="Spatafora J.W."/>
            <person name="Henrissat B."/>
            <person name="Nagy L.G."/>
            <person name="Aury J.M."/>
            <person name="Wincker P."/>
            <person name="Grigoriev I.V."/>
            <person name="Bonfante P."/>
            <person name="Martin F.M."/>
        </authorList>
    </citation>
    <scope>NUCLEOTIDE SEQUENCE [LARGE SCALE GENOMIC DNA]</scope>
    <source>
        <strain evidence="1 2">RN42</strain>
    </source>
</reference>
<name>A0A3N4IBE0_ASCIM</name>
<keyword evidence="2" id="KW-1185">Reference proteome</keyword>
<evidence type="ECO:0000313" key="1">
    <source>
        <dbReference type="EMBL" id="RPA82797.1"/>
    </source>
</evidence>
<proteinExistence type="predicted"/>
<gene>
    <name evidence="1" type="ORF">BJ508DRAFT_84353</name>
</gene>
<organism evidence="1 2">
    <name type="scientific">Ascobolus immersus RN42</name>
    <dbReference type="NCBI Taxonomy" id="1160509"/>
    <lineage>
        <taxon>Eukaryota</taxon>
        <taxon>Fungi</taxon>
        <taxon>Dikarya</taxon>
        <taxon>Ascomycota</taxon>
        <taxon>Pezizomycotina</taxon>
        <taxon>Pezizomycetes</taxon>
        <taxon>Pezizales</taxon>
        <taxon>Ascobolaceae</taxon>
        <taxon>Ascobolus</taxon>
    </lineage>
</organism>
<evidence type="ECO:0000313" key="2">
    <source>
        <dbReference type="Proteomes" id="UP000275078"/>
    </source>
</evidence>
<dbReference type="AlphaFoldDB" id="A0A3N4IBE0"/>